<dbReference type="InterPro" id="IPR016024">
    <property type="entry name" value="ARM-type_fold"/>
</dbReference>
<proteinExistence type="predicted"/>
<reference evidence="1 2" key="1">
    <citation type="submission" date="2016-06" db="EMBL/GenBank/DDBJ databases">
        <title>Comparative genomics of the ectomycorrhizal sister species Rhizopogon vinicolor and Rhizopogon vesiculosus (Basidiomycota: Boletales) reveals a divergence of the mating type B locus.</title>
        <authorList>
            <consortium name="DOE Joint Genome Institute"/>
            <person name="Mujic A.B."/>
            <person name="Kuo A."/>
            <person name="Tritt A."/>
            <person name="Lipzen A."/>
            <person name="Chen C."/>
            <person name="Johnson J."/>
            <person name="Sharma A."/>
            <person name="Barry K."/>
            <person name="Grigoriev I.V."/>
            <person name="Spatafora J.W."/>
        </authorList>
    </citation>
    <scope>NUCLEOTIDE SEQUENCE [LARGE SCALE GENOMIC DNA]</scope>
    <source>
        <strain evidence="1 2">AM-OR11-026</strain>
    </source>
</reference>
<sequence length="359" mass="40315">MDGRLAYDRFNEAQDQGAQRRYKADARTALRTMVVYGMEYRLSHPDDEQLIWEGNLEWYRNDGLKPQSEEFDWLVDYLVKINDDEDDETKGDALLALSGMHGLGSSAKQPSYIKLLIHCMGPARTPRVRYAALRAISDARDVLSSINNDSMQLDADANILDELAHALLTAIGLNDISSSDVLLHHSRNRCYLRLIFALARSNEWCQRLASHGHIERCISLLDLGTVSATSIGFNFYLAGIFARIDPSARDPPFSPDVKRLQTLMRNAWEEATKLCHIKECVEALPVLVTATRKSFLSLDNDVSSGELANLTRDVNWVLEKLLQERGEDVGIVSPSVQDLCGDLRRKVEDTRTSTATTDS</sequence>
<evidence type="ECO:0000313" key="1">
    <source>
        <dbReference type="EMBL" id="OAX30754.1"/>
    </source>
</evidence>
<dbReference type="EMBL" id="KV449971">
    <property type="protein sequence ID" value="OAX30754.1"/>
    <property type="molecule type" value="Genomic_DNA"/>
</dbReference>
<protein>
    <recommendedName>
        <fullName evidence="3">ARM repeat-containing protein</fullName>
    </recommendedName>
</protein>
<dbReference type="Proteomes" id="UP000092154">
    <property type="component" value="Unassembled WGS sequence"/>
</dbReference>
<dbReference type="OrthoDB" id="2671307at2759"/>
<dbReference type="SUPFAM" id="SSF48371">
    <property type="entry name" value="ARM repeat"/>
    <property type="match status" value="1"/>
</dbReference>
<name>A0A1B7MDT3_9AGAM</name>
<dbReference type="STRING" id="1314800.A0A1B7MDT3"/>
<organism evidence="1 2">
    <name type="scientific">Rhizopogon vinicolor AM-OR11-026</name>
    <dbReference type="NCBI Taxonomy" id="1314800"/>
    <lineage>
        <taxon>Eukaryota</taxon>
        <taxon>Fungi</taxon>
        <taxon>Dikarya</taxon>
        <taxon>Basidiomycota</taxon>
        <taxon>Agaricomycotina</taxon>
        <taxon>Agaricomycetes</taxon>
        <taxon>Agaricomycetidae</taxon>
        <taxon>Boletales</taxon>
        <taxon>Suillineae</taxon>
        <taxon>Rhizopogonaceae</taxon>
        <taxon>Rhizopogon</taxon>
    </lineage>
</organism>
<keyword evidence="2" id="KW-1185">Reference proteome</keyword>
<dbReference type="InParanoid" id="A0A1B7MDT3"/>
<dbReference type="AlphaFoldDB" id="A0A1B7MDT3"/>
<gene>
    <name evidence="1" type="ORF">K503DRAFT_806773</name>
</gene>
<evidence type="ECO:0000313" key="2">
    <source>
        <dbReference type="Proteomes" id="UP000092154"/>
    </source>
</evidence>
<accession>A0A1B7MDT3</accession>
<evidence type="ECO:0008006" key="3">
    <source>
        <dbReference type="Google" id="ProtNLM"/>
    </source>
</evidence>